<sequence>MPLADLPQTNRQHPVPQNIMDVEFKLIGDLTMRQFAYLLVFGLSAYISYLVIIGIFKWPIVITLALLGIGLAFVPIEERGLDEWIVNFVKAINSPTQRVWKKEPQIPSAFLYDNIAVVKQEMITLAPTSSRRKLEEYLKYQKDMDKEDVLDIPEKEYVLKVRKAYPSFSLSQSDLTPLTSVIESNMSSVGVVVDEPLVESPEVKEDFNQPKVEKEEEKISKESESEMQKGKSIFAKPMSALVSESKGSGRISSTLNVKRSIQRAKQFVMPDAISAKEEDLSYKPITPDMHSGRKFVNLVPSEVELILPIRGERVIKTSEEIENEEDLREKTAQLKDLLSKIREEEGLSNIASVEISEAGVKSQASGVVEKLKQQNEELSKEMERLQNQINRSKSMSLETEAQEQLLEKLESQKEKIAASYTELRKQVQDLQKKLEEKTNVSTGPEYLAKMQGQVPVMTDKPNVVTGVVKGPDGKFLGDILLIVKNSRGEAVRAFKTNSLGQFIVTTPLQNGTYTVEVSSANKTTFTFDIIPIEVKGEIIPPLEISGR</sequence>
<evidence type="ECO:0000256" key="3">
    <source>
        <dbReference type="SAM" id="Phobius"/>
    </source>
</evidence>
<keyword evidence="3" id="KW-0472">Membrane</keyword>
<comment type="caution">
    <text evidence="4">The sequence shown here is derived from an EMBL/GenBank/DDBJ whole genome shotgun (WGS) entry which is preliminary data.</text>
</comment>
<feature type="transmembrane region" description="Helical" evidence="3">
    <location>
        <begin position="35"/>
        <end position="52"/>
    </location>
</feature>
<evidence type="ECO:0000256" key="2">
    <source>
        <dbReference type="SAM" id="MobiDB-lite"/>
    </source>
</evidence>
<feature type="region of interest" description="Disordered" evidence="2">
    <location>
        <begin position="204"/>
        <end position="230"/>
    </location>
</feature>
<dbReference type="Pfam" id="PF12666">
    <property type="entry name" value="PrgI"/>
    <property type="match status" value="1"/>
</dbReference>
<evidence type="ECO:0000313" key="4">
    <source>
        <dbReference type="EMBL" id="NMB91298.1"/>
    </source>
</evidence>
<feature type="compositionally biased region" description="Basic and acidic residues" evidence="2">
    <location>
        <begin position="204"/>
        <end position="229"/>
    </location>
</feature>
<gene>
    <name evidence="4" type="ORF">GYA37_00445</name>
</gene>
<dbReference type="EMBL" id="JAAZNV010000005">
    <property type="protein sequence ID" value="NMB91298.1"/>
    <property type="molecule type" value="Genomic_DNA"/>
</dbReference>
<reference evidence="4 5" key="1">
    <citation type="journal article" date="2020" name="Biotechnol. Biofuels">
        <title>New insights from the biogas microbiome by comprehensive genome-resolved metagenomics of nearly 1600 species originating from multiple anaerobic digesters.</title>
        <authorList>
            <person name="Campanaro S."/>
            <person name="Treu L."/>
            <person name="Rodriguez-R L.M."/>
            <person name="Kovalovszki A."/>
            <person name="Ziels R.M."/>
            <person name="Maus I."/>
            <person name="Zhu X."/>
            <person name="Kougias P.G."/>
            <person name="Basile A."/>
            <person name="Luo G."/>
            <person name="Schluter A."/>
            <person name="Konstantinidis K.T."/>
            <person name="Angelidaki I."/>
        </authorList>
    </citation>
    <scope>NUCLEOTIDE SEQUENCE [LARGE SCALE GENOMIC DNA]</scope>
    <source>
        <strain evidence="4">AS27yjCOA_202</strain>
    </source>
</reference>
<dbReference type="AlphaFoldDB" id="A0A7X9HTD7"/>
<dbReference type="InterPro" id="IPR008969">
    <property type="entry name" value="CarboxyPept-like_regulatory"/>
</dbReference>
<protein>
    <recommendedName>
        <fullName evidence="6">Carboxypeptidase regulatory-like domain-containing protein</fullName>
    </recommendedName>
</protein>
<keyword evidence="3" id="KW-0812">Transmembrane</keyword>
<keyword evidence="1" id="KW-0175">Coiled coil</keyword>
<evidence type="ECO:0000256" key="1">
    <source>
        <dbReference type="SAM" id="Coils"/>
    </source>
</evidence>
<feature type="transmembrane region" description="Helical" evidence="3">
    <location>
        <begin position="58"/>
        <end position="76"/>
    </location>
</feature>
<evidence type="ECO:0008006" key="6">
    <source>
        <dbReference type="Google" id="ProtNLM"/>
    </source>
</evidence>
<dbReference type="InterPro" id="IPR024414">
    <property type="entry name" value="Uncharacterised_PrgI"/>
</dbReference>
<organism evidence="4 5">
    <name type="scientific">candidate division WWE3 bacterium</name>
    <dbReference type="NCBI Taxonomy" id="2053526"/>
    <lineage>
        <taxon>Bacteria</taxon>
        <taxon>Katanobacteria</taxon>
    </lineage>
</organism>
<dbReference type="Proteomes" id="UP000590542">
    <property type="component" value="Unassembled WGS sequence"/>
</dbReference>
<keyword evidence="3" id="KW-1133">Transmembrane helix</keyword>
<evidence type="ECO:0000313" key="5">
    <source>
        <dbReference type="Proteomes" id="UP000590542"/>
    </source>
</evidence>
<name>A0A7X9HTD7_UNCKA</name>
<accession>A0A7X9HTD7</accession>
<dbReference type="SUPFAM" id="SSF49464">
    <property type="entry name" value="Carboxypeptidase regulatory domain-like"/>
    <property type="match status" value="1"/>
</dbReference>
<proteinExistence type="predicted"/>
<feature type="coiled-coil region" evidence="1">
    <location>
        <begin position="324"/>
        <end position="440"/>
    </location>
</feature>